<evidence type="ECO:0000259" key="6">
    <source>
        <dbReference type="Pfam" id="PF13407"/>
    </source>
</evidence>
<dbReference type="PROSITE" id="PS51257">
    <property type="entry name" value="PROKAR_LIPOPROTEIN"/>
    <property type="match status" value="1"/>
</dbReference>
<evidence type="ECO:0000256" key="3">
    <source>
        <dbReference type="ARBA" id="ARBA00022729"/>
    </source>
</evidence>
<evidence type="ECO:0000256" key="1">
    <source>
        <dbReference type="ARBA" id="ARBA00004196"/>
    </source>
</evidence>
<dbReference type="EMBL" id="PQCO01000235">
    <property type="protein sequence ID" value="PUE00085.1"/>
    <property type="molecule type" value="Genomic_DNA"/>
</dbReference>
<dbReference type="Gene3D" id="3.40.50.2300">
    <property type="match status" value="2"/>
</dbReference>
<dbReference type="SUPFAM" id="SSF53822">
    <property type="entry name" value="Periplasmic binding protein-like I"/>
    <property type="match status" value="1"/>
</dbReference>
<organism evidence="7 8">
    <name type="scientific">Candidatus Sedimenticola endophacoides</name>
    <dbReference type="NCBI Taxonomy" id="2548426"/>
    <lineage>
        <taxon>Bacteria</taxon>
        <taxon>Pseudomonadati</taxon>
        <taxon>Pseudomonadota</taxon>
        <taxon>Gammaproteobacteria</taxon>
        <taxon>Chromatiales</taxon>
        <taxon>Sedimenticolaceae</taxon>
        <taxon>Sedimenticola</taxon>
    </lineage>
</organism>
<dbReference type="GO" id="GO:0055085">
    <property type="term" value="P:transmembrane transport"/>
    <property type="evidence" value="ECO:0007669"/>
    <property type="project" value="UniProtKB-ARBA"/>
</dbReference>
<evidence type="ECO:0000256" key="4">
    <source>
        <dbReference type="SAM" id="MobiDB-lite"/>
    </source>
</evidence>
<feature type="region of interest" description="Disordered" evidence="4">
    <location>
        <begin position="30"/>
        <end position="51"/>
    </location>
</feature>
<evidence type="ECO:0000256" key="5">
    <source>
        <dbReference type="SAM" id="SignalP"/>
    </source>
</evidence>
<proteinExistence type="inferred from homology"/>
<evidence type="ECO:0000313" key="8">
    <source>
        <dbReference type="Proteomes" id="UP000250928"/>
    </source>
</evidence>
<dbReference type="GO" id="GO:0030313">
    <property type="term" value="C:cell envelope"/>
    <property type="evidence" value="ECO:0007669"/>
    <property type="project" value="UniProtKB-SubCell"/>
</dbReference>
<comment type="subcellular location">
    <subcellularLocation>
        <location evidence="1">Cell envelope</location>
    </subcellularLocation>
</comment>
<sequence length="336" mass="36742">MNRHRFPVALPRLFLIAALTLLAGACDRAPPAGEGAAPAATPGTAPEPTPGRRVALVMKTLTNPFFVEMEKGARQAEREFGISLIVKTAAQETSIQQQIAIVEELVRERVDAIVIAPGDSVELIPVLKRAQEEGIVVINIDNRLDPDFSRKNELLGVPFISVDNEQSAYRSARYIADQVSEPATALLMEGIRGALNAEARKSGAMRAFAEHPAITLAASETANWKIDEGYRLMRGWLQRHPDVRLVFAANDMMAFGIINALQEAGREDVLVASFDALEQAREAIREGRLQATVDQRPARQGYLGVQFALRALDGETLPGVTYLETILVTRENVDQP</sequence>
<dbReference type="InterPro" id="IPR028082">
    <property type="entry name" value="Peripla_BP_I"/>
</dbReference>
<reference evidence="7 8" key="1">
    <citation type="submission" date="2018-01" db="EMBL/GenBank/DDBJ databases">
        <title>Novel co-symbiosis in the lucinid bivalve Phacoides pectinatus.</title>
        <authorList>
            <person name="Lim S.J."/>
            <person name="Davis B.G."/>
            <person name="Gill D.E."/>
            <person name="Engel A.S."/>
            <person name="Anderson L.C."/>
            <person name="Campbell B.J."/>
        </authorList>
    </citation>
    <scope>NUCLEOTIDE SEQUENCE [LARGE SCALE GENOMIC DNA]</scope>
    <source>
        <strain evidence="7">N3_P5</strain>
    </source>
</reference>
<evidence type="ECO:0000313" key="7">
    <source>
        <dbReference type="EMBL" id="PUE00085.1"/>
    </source>
</evidence>
<dbReference type="PANTHER" id="PTHR46847">
    <property type="entry name" value="D-ALLOSE-BINDING PERIPLASMIC PROTEIN-RELATED"/>
    <property type="match status" value="1"/>
</dbReference>
<dbReference type="GO" id="GO:0030246">
    <property type="term" value="F:carbohydrate binding"/>
    <property type="evidence" value="ECO:0007669"/>
    <property type="project" value="UniProtKB-ARBA"/>
</dbReference>
<feature type="domain" description="Periplasmic binding protein" evidence="6">
    <location>
        <begin position="54"/>
        <end position="315"/>
    </location>
</feature>
<feature type="compositionally biased region" description="Low complexity" evidence="4">
    <location>
        <begin position="30"/>
        <end position="46"/>
    </location>
</feature>
<dbReference type="PANTHER" id="PTHR46847:SF1">
    <property type="entry name" value="D-ALLOSE-BINDING PERIPLASMIC PROTEIN-RELATED"/>
    <property type="match status" value="1"/>
</dbReference>
<name>A0A6N4DSX6_9GAMM</name>
<protein>
    <submittedName>
        <fullName evidence="7">Sugar ABC transporter substrate-binding protein</fullName>
    </submittedName>
</protein>
<dbReference type="AlphaFoldDB" id="A0A6N4DSX6"/>
<feature type="signal peptide" evidence="5">
    <location>
        <begin position="1"/>
        <end position="25"/>
    </location>
</feature>
<dbReference type="Proteomes" id="UP000250928">
    <property type="component" value="Unassembled WGS sequence"/>
</dbReference>
<evidence type="ECO:0000256" key="2">
    <source>
        <dbReference type="ARBA" id="ARBA00007639"/>
    </source>
</evidence>
<accession>A0A6N4DSX6</accession>
<feature type="chain" id="PRO_5026879540" evidence="5">
    <location>
        <begin position="26"/>
        <end position="336"/>
    </location>
</feature>
<gene>
    <name evidence="7" type="ORF">C3L24_09790</name>
</gene>
<keyword evidence="3 5" id="KW-0732">Signal</keyword>
<comment type="similarity">
    <text evidence="2">Belongs to the bacterial solute-binding protein 2 family.</text>
</comment>
<dbReference type="CDD" id="cd19970">
    <property type="entry name" value="PBP1_ABC_sugar_binding-like"/>
    <property type="match status" value="1"/>
</dbReference>
<comment type="caution">
    <text evidence="7">The sequence shown here is derived from an EMBL/GenBank/DDBJ whole genome shotgun (WGS) entry which is preliminary data.</text>
</comment>
<dbReference type="InterPro" id="IPR025997">
    <property type="entry name" value="SBP_2_dom"/>
</dbReference>
<dbReference type="Pfam" id="PF13407">
    <property type="entry name" value="Peripla_BP_4"/>
    <property type="match status" value="1"/>
</dbReference>